<dbReference type="NCBIfam" id="TIGR00421">
    <property type="entry name" value="ubiX_pad"/>
    <property type="match status" value="1"/>
</dbReference>
<protein>
    <recommendedName>
        <fullName evidence="5">Flavin prenyltransferase UbiX</fullName>
        <ecNumber evidence="5">2.5.1.129</ecNumber>
    </recommendedName>
</protein>
<feature type="binding site" evidence="5">
    <location>
        <position position="168"/>
    </location>
    <ligand>
        <name>dimethylallyl phosphate</name>
        <dbReference type="ChEBI" id="CHEBI:88052"/>
    </ligand>
</feature>
<name>A0A0K1P8I2_9BACT</name>
<evidence type="ECO:0000259" key="7">
    <source>
        <dbReference type="Pfam" id="PF02441"/>
    </source>
</evidence>
<evidence type="ECO:0000313" key="9">
    <source>
        <dbReference type="Proteomes" id="UP000055590"/>
    </source>
</evidence>
<dbReference type="GO" id="GO:0106141">
    <property type="term" value="F:flavin prenyltransferase activity"/>
    <property type="evidence" value="ECO:0007669"/>
    <property type="project" value="UniProtKB-EC"/>
</dbReference>
<dbReference type="InterPro" id="IPR003382">
    <property type="entry name" value="Flavoprotein"/>
</dbReference>
<evidence type="ECO:0000256" key="6">
    <source>
        <dbReference type="SAM" id="MobiDB-lite"/>
    </source>
</evidence>
<dbReference type="InterPro" id="IPR036551">
    <property type="entry name" value="Flavin_trans-like"/>
</dbReference>
<feature type="binding site" evidence="5">
    <location>
        <position position="122"/>
    </location>
    <ligand>
        <name>FMN</name>
        <dbReference type="ChEBI" id="CHEBI:58210"/>
    </ligand>
</feature>
<comment type="caution">
    <text evidence="5">Lacks conserved residue(s) required for the propagation of feature annotation.</text>
</comment>
<evidence type="ECO:0000256" key="4">
    <source>
        <dbReference type="ARBA" id="ARBA00022679"/>
    </source>
</evidence>
<feature type="region of interest" description="Disordered" evidence="6">
    <location>
        <begin position="190"/>
        <end position="226"/>
    </location>
</feature>
<accession>A0A0K1P8I2</accession>
<dbReference type="HAMAP" id="MF_01984">
    <property type="entry name" value="ubiX_pad"/>
    <property type="match status" value="1"/>
</dbReference>
<dbReference type="STRING" id="1391653.AKJ08_0217"/>
<feature type="binding site" evidence="5">
    <location>
        <position position="152"/>
    </location>
    <ligand>
        <name>dimethylallyl phosphate</name>
        <dbReference type="ChEBI" id="CHEBI:88052"/>
    </ligand>
</feature>
<gene>
    <name evidence="5" type="primary">ubiX</name>
    <name evidence="8" type="ORF">AKJ08_0217</name>
</gene>
<dbReference type="EMBL" id="CP012332">
    <property type="protein sequence ID" value="AKU89830.1"/>
    <property type="molecule type" value="Genomic_DNA"/>
</dbReference>
<evidence type="ECO:0000256" key="2">
    <source>
        <dbReference type="ARBA" id="ARBA00022630"/>
    </source>
</evidence>
<organism evidence="8 9">
    <name type="scientific">Vulgatibacter incomptus</name>
    <dbReference type="NCBI Taxonomy" id="1391653"/>
    <lineage>
        <taxon>Bacteria</taxon>
        <taxon>Pseudomonadati</taxon>
        <taxon>Myxococcota</taxon>
        <taxon>Myxococcia</taxon>
        <taxon>Myxococcales</taxon>
        <taxon>Cystobacterineae</taxon>
        <taxon>Vulgatibacteraceae</taxon>
        <taxon>Vulgatibacter</taxon>
    </lineage>
</organism>
<sequence>MRKLKLVVGIGGASGAPYARRLLEHLTERDDVEPAVVFSVNGRQIWAQEVGTDPRSYGFPIYGHKDFQAPFASGSAGYRTMVVLPCSASGMARIAQGVSDDLLGRAAEVVLKEQGKLILCVRETPLSQVHLRAALLAAEAGAMVMPASPSFYSNPQSMDDLVDTVVARVLDRIGLDNELMERWGSQPAPLRREAGARAPARVASGEDAGPAIAGTISPFGRRGEGS</sequence>
<comment type="function">
    <text evidence="5">Flavin prenyltransferase that catalyzes the synthesis of the prenylated FMN cofactor (prenyl-FMN) for 4-hydroxy-3-polyprenylbenzoic acid decarboxylase UbiD. The prenyltransferase is metal-independent and links a dimethylallyl moiety from dimethylallyl monophosphate (DMAP) to the flavin N5 and C6 atoms of FMN.</text>
</comment>
<dbReference type="EC" id="2.5.1.129" evidence="5"/>
<dbReference type="Gene3D" id="3.40.50.1950">
    <property type="entry name" value="Flavin prenyltransferase-like"/>
    <property type="match status" value="1"/>
</dbReference>
<keyword evidence="3 5" id="KW-0288">FMN</keyword>
<dbReference type="Proteomes" id="UP000055590">
    <property type="component" value="Chromosome"/>
</dbReference>
<dbReference type="RefSeq" id="WP_240475407.1">
    <property type="nucleotide sequence ID" value="NZ_CP012332.1"/>
</dbReference>
<dbReference type="AlphaFoldDB" id="A0A0K1P8I2"/>
<dbReference type="Pfam" id="PF02441">
    <property type="entry name" value="Flavoprotein"/>
    <property type="match status" value="1"/>
</dbReference>
<feature type="binding site" evidence="5">
    <location>
        <position position="39"/>
    </location>
    <ligand>
        <name>FMN</name>
        <dbReference type="ChEBI" id="CHEBI:58210"/>
    </ligand>
</feature>
<evidence type="ECO:0000256" key="1">
    <source>
        <dbReference type="ARBA" id="ARBA00022602"/>
    </source>
</evidence>
<keyword evidence="2 5" id="KW-0285">Flavoprotein</keyword>
<reference evidence="8 9" key="1">
    <citation type="submission" date="2015-08" db="EMBL/GenBank/DDBJ databases">
        <authorList>
            <person name="Babu N.S."/>
            <person name="Beckwith C.J."/>
            <person name="Beseler K.G."/>
            <person name="Brison A."/>
            <person name="Carone J.V."/>
            <person name="Caskin T.P."/>
            <person name="Diamond M."/>
            <person name="Durham M.E."/>
            <person name="Foxe J.M."/>
            <person name="Go M."/>
            <person name="Henderson B.A."/>
            <person name="Jones I.B."/>
            <person name="McGettigan J.A."/>
            <person name="Micheletti S.J."/>
            <person name="Nasrallah M.E."/>
            <person name="Ortiz D."/>
            <person name="Piller C.R."/>
            <person name="Privatt S.R."/>
            <person name="Schneider S.L."/>
            <person name="Sharp S."/>
            <person name="Smith T.C."/>
            <person name="Stanton J.D."/>
            <person name="Ullery H.E."/>
            <person name="Wilson R.J."/>
            <person name="Serrano M.G."/>
            <person name="Buck G."/>
            <person name="Lee V."/>
            <person name="Wang Y."/>
            <person name="Carvalho R."/>
            <person name="Voegtly L."/>
            <person name="Shi R."/>
            <person name="Duckworth R."/>
            <person name="Johnson A."/>
            <person name="Loviza R."/>
            <person name="Walstead R."/>
            <person name="Shah Z."/>
            <person name="Kiflezghi M."/>
            <person name="Wade K."/>
            <person name="Ball S.L."/>
            <person name="Bradley K.W."/>
            <person name="Asai D.J."/>
            <person name="Bowman C.A."/>
            <person name="Russell D.A."/>
            <person name="Pope W.H."/>
            <person name="Jacobs-Sera D."/>
            <person name="Hendrix R.W."/>
            <person name="Hatfull G.F."/>
        </authorList>
    </citation>
    <scope>NUCLEOTIDE SEQUENCE [LARGE SCALE GENOMIC DNA]</scope>
    <source>
        <strain evidence="8 9">DSM 27710</strain>
    </source>
</reference>
<dbReference type="KEGG" id="vin:AKJ08_0217"/>
<dbReference type="InterPro" id="IPR004507">
    <property type="entry name" value="UbiX-like"/>
</dbReference>
<comment type="catalytic activity">
    <reaction evidence="5">
        <text>dimethylallyl phosphate + FMNH2 = prenylated FMNH2 + phosphate</text>
        <dbReference type="Rhea" id="RHEA:37743"/>
        <dbReference type="ChEBI" id="CHEBI:43474"/>
        <dbReference type="ChEBI" id="CHEBI:57618"/>
        <dbReference type="ChEBI" id="CHEBI:87467"/>
        <dbReference type="ChEBI" id="CHEBI:88052"/>
        <dbReference type="EC" id="2.5.1.129"/>
    </reaction>
</comment>
<keyword evidence="9" id="KW-1185">Reference proteome</keyword>
<evidence type="ECO:0000313" key="8">
    <source>
        <dbReference type="EMBL" id="AKU89830.1"/>
    </source>
</evidence>
<comment type="similarity">
    <text evidence="5">Belongs to the UbiX/PAD1 family.</text>
</comment>
<evidence type="ECO:0000256" key="5">
    <source>
        <dbReference type="HAMAP-Rule" id="MF_01984"/>
    </source>
</evidence>
<proteinExistence type="inferred from homology"/>
<dbReference type="SUPFAM" id="SSF52507">
    <property type="entry name" value="Homo-oligomeric flavin-containing Cys decarboxylases, HFCD"/>
    <property type="match status" value="1"/>
</dbReference>
<evidence type="ECO:0000256" key="3">
    <source>
        <dbReference type="ARBA" id="ARBA00022643"/>
    </source>
</evidence>
<dbReference type="PATRIC" id="fig|1391653.3.peg.230"/>
<feature type="domain" description="Flavoprotein" evidence="7">
    <location>
        <begin position="5"/>
        <end position="172"/>
    </location>
</feature>
<feature type="binding site" evidence="5">
    <location>
        <begin position="12"/>
        <end position="14"/>
    </location>
    <ligand>
        <name>FMN</name>
        <dbReference type="ChEBI" id="CHEBI:58210"/>
    </ligand>
</feature>
<keyword evidence="4 5" id="KW-0808">Transferase</keyword>
<keyword evidence="1 5" id="KW-0637">Prenyltransferase</keyword>